<dbReference type="PANTHER" id="PTHR40446">
    <property type="entry name" value="N-ACETYLGLUCOSAMINE-1-PHOSPHODIESTER ALPHA-N-ACETYLGLUCOSAMINIDASE"/>
    <property type="match status" value="1"/>
</dbReference>
<dbReference type="EMBL" id="RSCL01000010">
    <property type="protein sequence ID" value="RUT04815.1"/>
    <property type="molecule type" value="Genomic_DNA"/>
</dbReference>
<keyword evidence="1" id="KW-0472">Membrane</keyword>
<sequence>MQHQVKIRKQNIALIIGTIILGFPLILYGWLHFIRPPRTAEQRELFQGIIYQRIARVTPRPVLIHIISIDLTAPGVKPFVTPGASVLKTDTETIAKTIPEFVNELKLQLAINGSYFYPFREATPWDYYPQTNDTANVLGQLISNSKTYSSVEPKWNVLCFTANNQVQIPGGEECPAGTVHGIAGAEILIQRGKTQSKIDNKDKPYPRVAAAVDKEGKKLWLVLVDGKQPLYSEGLTKTELTKFITEFGAYTALNLDGGGSTTLAISTPNGAKLLNAPIHTKLPMVARPVANHLGFYANPTQK</sequence>
<dbReference type="AlphaFoldDB" id="A0A433VFD2"/>
<keyword evidence="1" id="KW-1133">Transmembrane helix</keyword>
<reference evidence="3" key="1">
    <citation type="submission" date="2018-12" db="EMBL/GenBank/DDBJ databases">
        <authorList>
            <person name="Will S."/>
            <person name="Neumann-Schaal M."/>
            <person name="Henke P."/>
        </authorList>
    </citation>
    <scope>NUCLEOTIDE SEQUENCE</scope>
    <source>
        <strain evidence="3">PCC 7102</strain>
    </source>
</reference>
<dbReference type="Pfam" id="PF09992">
    <property type="entry name" value="NAGPA"/>
    <property type="match status" value="1"/>
</dbReference>
<keyword evidence="4" id="KW-1185">Reference proteome</keyword>
<dbReference type="Proteomes" id="UP000271624">
    <property type="component" value="Unassembled WGS sequence"/>
</dbReference>
<dbReference type="InterPro" id="IPR018711">
    <property type="entry name" value="NAGPA"/>
</dbReference>
<reference evidence="3" key="2">
    <citation type="journal article" date="2019" name="Genome Biol. Evol.">
        <title>Day and night: Metabolic profiles and evolutionary relationships of six axenic non-marine cyanobacteria.</title>
        <authorList>
            <person name="Will S.E."/>
            <person name="Henke P."/>
            <person name="Boedeker C."/>
            <person name="Huang S."/>
            <person name="Brinkmann H."/>
            <person name="Rohde M."/>
            <person name="Jarek M."/>
            <person name="Friedl T."/>
            <person name="Seufert S."/>
            <person name="Schumacher M."/>
            <person name="Overmann J."/>
            <person name="Neumann-Schaal M."/>
            <person name="Petersen J."/>
        </authorList>
    </citation>
    <scope>NUCLEOTIDE SEQUENCE [LARGE SCALE GENOMIC DNA]</scope>
    <source>
        <strain evidence="3">PCC 7102</strain>
    </source>
</reference>
<feature type="transmembrane region" description="Helical" evidence="1">
    <location>
        <begin position="12"/>
        <end position="31"/>
    </location>
</feature>
<comment type="caution">
    <text evidence="3">The sequence shown here is derived from an EMBL/GenBank/DDBJ whole genome shotgun (WGS) entry which is preliminary data.</text>
</comment>
<protein>
    <recommendedName>
        <fullName evidence="2">Phosphodiester glycosidase domain-containing protein</fullName>
    </recommendedName>
</protein>
<dbReference type="PANTHER" id="PTHR40446:SF2">
    <property type="entry name" value="N-ACETYLGLUCOSAMINE-1-PHOSPHODIESTER ALPHA-N-ACETYLGLUCOSAMINIDASE"/>
    <property type="match status" value="1"/>
</dbReference>
<dbReference type="RefSeq" id="WP_127082780.1">
    <property type="nucleotide sequence ID" value="NZ_RSCL01000010.1"/>
</dbReference>
<keyword evidence="1" id="KW-0812">Transmembrane</keyword>
<feature type="domain" description="Phosphodiester glycosidase" evidence="2">
    <location>
        <begin position="107"/>
        <end position="296"/>
    </location>
</feature>
<evidence type="ECO:0000313" key="3">
    <source>
        <dbReference type="EMBL" id="RUT04815.1"/>
    </source>
</evidence>
<dbReference type="OrthoDB" id="9816453at2"/>
<gene>
    <name evidence="3" type="ORF">DSM106972_043840</name>
</gene>
<evidence type="ECO:0000259" key="2">
    <source>
        <dbReference type="Pfam" id="PF09992"/>
    </source>
</evidence>
<accession>A0A433VFD2</accession>
<evidence type="ECO:0000256" key="1">
    <source>
        <dbReference type="SAM" id="Phobius"/>
    </source>
</evidence>
<proteinExistence type="predicted"/>
<evidence type="ECO:0000313" key="4">
    <source>
        <dbReference type="Proteomes" id="UP000271624"/>
    </source>
</evidence>
<name>A0A433VFD2_9CYAN</name>
<organism evidence="3 4">
    <name type="scientific">Dulcicalothrix desertica PCC 7102</name>
    <dbReference type="NCBI Taxonomy" id="232991"/>
    <lineage>
        <taxon>Bacteria</taxon>
        <taxon>Bacillati</taxon>
        <taxon>Cyanobacteriota</taxon>
        <taxon>Cyanophyceae</taxon>
        <taxon>Nostocales</taxon>
        <taxon>Calotrichaceae</taxon>
        <taxon>Dulcicalothrix</taxon>
    </lineage>
</organism>